<evidence type="ECO:0000256" key="2">
    <source>
        <dbReference type="SAM" id="SignalP"/>
    </source>
</evidence>
<feature type="region of interest" description="Disordered" evidence="1">
    <location>
        <begin position="250"/>
        <end position="270"/>
    </location>
</feature>
<protein>
    <submittedName>
        <fullName evidence="3">Uncharacterized protein</fullName>
    </submittedName>
</protein>
<dbReference type="InParanoid" id="A0A7M7GDH2"/>
<reference evidence="3" key="1">
    <citation type="submission" date="2021-01" db="UniProtKB">
        <authorList>
            <consortium name="EnsemblMetazoa"/>
        </authorList>
    </citation>
    <scope>IDENTIFICATION</scope>
</reference>
<dbReference type="KEGG" id="nvi:100119655"/>
<name>A0A7M7GDH2_NASVI</name>
<dbReference type="EnsemblMetazoa" id="XM_001603339">
    <property type="protein sequence ID" value="XP_001603389"/>
    <property type="gene ID" value="LOC100119655"/>
</dbReference>
<keyword evidence="2" id="KW-0732">Signal</keyword>
<feature type="compositionally biased region" description="Low complexity" evidence="1">
    <location>
        <begin position="149"/>
        <end position="172"/>
    </location>
</feature>
<accession>A0A7M7GDH2</accession>
<dbReference type="RefSeq" id="XP_001603389.2">
    <property type="nucleotide sequence ID" value="XM_001603339.6"/>
</dbReference>
<keyword evidence="4" id="KW-1185">Reference proteome</keyword>
<dbReference type="AlphaFoldDB" id="A0A7M7GDH2"/>
<feature type="region of interest" description="Disordered" evidence="1">
    <location>
        <begin position="133"/>
        <end position="193"/>
    </location>
</feature>
<proteinExistence type="predicted"/>
<evidence type="ECO:0000313" key="3">
    <source>
        <dbReference type="EnsemblMetazoa" id="XP_001603389"/>
    </source>
</evidence>
<feature type="signal peptide" evidence="2">
    <location>
        <begin position="1"/>
        <end position="17"/>
    </location>
</feature>
<feature type="chain" id="PRO_5029583236" evidence="2">
    <location>
        <begin position="18"/>
        <end position="270"/>
    </location>
</feature>
<feature type="region of interest" description="Disordered" evidence="1">
    <location>
        <begin position="80"/>
        <end position="111"/>
    </location>
</feature>
<sequence length="270" mass="29563">MGLVSSTLMAALRLSWICQKLLDPRYSCIEGGGETVPVRKPLDGPAASATSTAPVTSEQQAAATDSAAVSEQGLAVASKMNSALATGNKSPENNNSLHQENRNRRAAQLRFKTRPSSFDAALIVRGRSKNSLLLAPTQPCSPLRRRRNAAPADWDDASSSSGCSSDPGSASDSDSETELRVSENVSNEEGSKPIGMSAEEEEAFRLTVGRGHFSRSKKDRFLNHLRLEKRLNDLNNDYFGLACKGHHHHHHHHRHRHLQRRHSGDLHRIV</sequence>
<feature type="compositionally biased region" description="Basic residues" evidence="1">
    <location>
        <begin position="250"/>
        <end position="261"/>
    </location>
</feature>
<evidence type="ECO:0000313" key="4">
    <source>
        <dbReference type="Proteomes" id="UP000002358"/>
    </source>
</evidence>
<evidence type="ECO:0000256" key="1">
    <source>
        <dbReference type="SAM" id="MobiDB-lite"/>
    </source>
</evidence>
<dbReference type="GeneID" id="100119655"/>
<dbReference type="Proteomes" id="UP000002358">
    <property type="component" value="Chromosome 1"/>
</dbReference>
<feature type="compositionally biased region" description="Polar residues" evidence="1">
    <location>
        <begin position="80"/>
        <end position="98"/>
    </location>
</feature>
<dbReference type="OrthoDB" id="7687536at2759"/>
<organism evidence="3 4">
    <name type="scientific">Nasonia vitripennis</name>
    <name type="common">Parasitic wasp</name>
    <dbReference type="NCBI Taxonomy" id="7425"/>
    <lineage>
        <taxon>Eukaryota</taxon>
        <taxon>Metazoa</taxon>
        <taxon>Ecdysozoa</taxon>
        <taxon>Arthropoda</taxon>
        <taxon>Hexapoda</taxon>
        <taxon>Insecta</taxon>
        <taxon>Pterygota</taxon>
        <taxon>Neoptera</taxon>
        <taxon>Endopterygota</taxon>
        <taxon>Hymenoptera</taxon>
        <taxon>Apocrita</taxon>
        <taxon>Proctotrupomorpha</taxon>
        <taxon>Chalcidoidea</taxon>
        <taxon>Pteromalidae</taxon>
        <taxon>Pteromalinae</taxon>
        <taxon>Nasonia</taxon>
    </lineage>
</organism>